<dbReference type="InterPro" id="IPR025392">
    <property type="entry name" value="DUF4124"/>
</dbReference>
<dbReference type="EMBL" id="AYEV01000026">
    <property type="protein sequence ID" value="ESK54727.1"/>
    <property type="molecule type" value="Genomic_DNA"/>
</dbReference>
<sequence>MYMKISNPKLYSVIILILSIYPATSHTQDFYKWTDANGSTHYTVNPPPNHVKKLGSISTYQNSNGQPSQISKRQQTHQNPSQSSFPVAPKDELTAKERAEIEAKVRKGM</sequence>
<gene>
    <name evidence="4" type="ORF">F990_02469</name>
</gene>
<evidence type="ECO:0000313" key="4">
    <source>
        <dbReference type="EMBL" id="ESK54727.1"/>
    </source>
</evidence>
<feature type="chain" id="PRO_5004712442" description="DUF4124 domain-containing protein" evidence="2">
    <location>
        <begin position="28"/>
        <end position="109"/>
    </location>
</feature>
<keyword evidence="2" id="KW-0732">Signal</keyword>
<evidence type="ECO:0000313" key="5">
    <source>
        <dbReference type="Proteomes" id="UP000017404"/>
    </source>
</evidence>
<dbReference type="Proteomes" id="UP000017404">
    <property type="component" value="Unassembled WGS sequence"/>
</dbReference>
<feature type="compositionally biased region" description="Polar residues" evidence="1">
    <location>
        <begin position="56"/>
        <end position="85"/>
    </location>
</feature>
<evidence type="ECO:0000259" key="3">
    <source>
        <dbReference type="Pfam" id="PF13511"/>
    </source>
</evidence>
<dbReference type="PATRIC" id="fig|1120928.5.peg.2494"/>
<reference evidence="4 5" key="1">
    <citation type="submission" date="2013-10" db="EMBL/GenBank/DDBJ databases">
        <title>The Genome Sequence of Acinetobacter tjernbergiae CIP107465.</title>
        <authorList>
            <consortium name="The Broad Institute Genomics Platform"/>
            <consortium name="The Broad Institute Genome Sequencing Center for Infectious Disease"/>
            <person name="Cerqueira G."/>
            <person name="Feldgarden M."/>
            <person name="Courvalin P."/>
            <person name="Grillot-Courvalin C."/>
            <person name="Clermont D."/>
            <person name="Rocha E."/>
            <person name="Yoon E.-J."/>
            <person name="Nemec A."/>
            <person name="Young S.K."/>
            <person name="Zeng Q."/>
            <person name="Gargeya S."/>
            <person name="Fitzgerald M."/>
            <person name="Abouelleil A."/>
            <person name="Alvarado L."/>
            <person name="Berlin A.M."/>
            <person name="Chapman S.B."/>
            <person name="Gainer-Dewar J."/>
            <person name="Goldberg J."/>
            <person name="Gnerre S."/>
            <person name="Griggs A."/>
            <person name="Gujja S."/>
            <person name="Hansen M."/>
            <person name="Howarth C."/>
            <person name="Imamovic A."/>
            <person name="Ireland A."/>
            <person name="Larimer J."/>
            <person name="McCowan C."/>
            <person name="Murphy C."/>
            <person name="Pearson M."/>
            <person name="Poon T.W."/>
            <person name="Priest M."/>
            <person name="Roberts A."/>
            <person name="Saif S."/>
            <person name="Shea T."/>
            <person name="Sykes S."/>
            <person name="Wortman J."/>
            <person name="Nusbaum C."/>
            <person name="Birren B."/>
        </authorList>
    </citation>
    <scope>NUCLEOTIDE SEQUENCE [LARGE SCALE GENOMIC DNA]</scope>
    <source>
        <strain evidence="4 5">CIP 107465</strain>
    </source>
</reference>
<organism evidence="4 5">
    <name type="scientific">Acinetobacter tjernbergiae DSM 14971 = CIP 107465</name>
    <dbReference type="NCBI Taxonomy" id="1120928"/>
    <lineage>
        <taxon>Bacteria</taxon>
        <taxon>Pseudomonadati</taxon>
        <taxon>Pseudomonadota</taxon>
        <taxon>Gammaproteobacteria</taxon>
        <taxon>Moraxellales</taxon>
        <taxon>Moraxellaceae</taxon>
        <taxon>Acinetobacter</taxon>
    </lineage>
</organism>
<name>V2UXH5_9GAMM</name>
<evidence type="ECO:0000256" key="1">
    <source>
        <dbReference type="SAM" id="MobiDB-lite"/>
    </source>
</evidence>
<evidence type="ECO:0000256" key="2">
    <source>
        <dbReference type="SAM" id="SignalP"/>
    </source>
</evidence>
<feature type="signal peptide" evidence="2">
    <location>
        <begin position="1"/>
        <end position="27"/>
    </location>
</feature>
<dbReference type="Pfam" id="PF13511">
    <property type="entry name" value="DUF4124"/>
    <property type="match status" value="1"/>
</dbReference>
<dbReference type="AlphaFoldDB" id="V2UXH5"/>
<dbReference type="eggNOG" id="ENOG5030SUB">
    <property type="taxonomic scope" value="Bacteria"/>
</dbReference>
<comment type="caution">
    <text evidence="4">The sequence shown here is derived from an EMBL/GenBank/DDBJ whole genome shotgun (WGS) entry which is preliminary data.</text>
</comment>
<keyword evidence="5" id="KW-1185">Reference proteome</keyword>
<accession>V2UXH5</accession>
<protein>
    <recommendedName>
        <fullName evidence="3">DUF4124 domain-containing protein</fullName>
    </recommendedName>
</protein>
<feature type="domain" description="DUF4124" evidence="3">
    <location>
        <begin position="27"/>
        <end position="82"/>
    </location>
</feature>
<proteinExistence type="predicted"/>
<feature type="region of interest" description="Disordered" evidence="1">
    <location>
        <begin position="44"/>
        <end position="96"/>
    </location>
</feature>